<keyword evidence="2" id="KW-1185">Reference proteome</keyword>
<name>A0A7E4ZRJ6_PANRE</name>
<accession>A0A7E4ZRJ6</accession>
<evidence type="ECO:0000256" key="1">
    <source>
        <dbReference type="SAM" id="SignalP"/>
    </source>
</evidence>
<feature type="chain" id="PRO_5029006176" evidence="1">
    <location>
        <begin position="20"/>
        <end position="173"/>
    </location>
</feature>
<evidence type="ECO:0000313" key="3">
    <source>
        <dbReference type="WBParaSite" id="Pan_g12877.t1"/>
    </source>
</evidence>
<reference evidence="3" key="2">
    <citation type="submission" date="2020-10" db="UniProtKB">
        <authorList>
            <consortium name="WormBaseParasite"/>
        </authorList>
    </citation>
    <scope>IDENTIFICATION</scope>
</reference>
<protein>
    <submittedName>
        <fullName evidence="3">Apple domain-containing protein</fullName>
    </submittedName>
</protein>
<evidence type="ECO:0000313" key="2">
    <source>
        <dbReference type="Proteomes" id="UP000492821"/>
    </source>
</evidence>
<sequence>MVNVSCLIIVGFVTGLCLAKTKFIHMNGVNMIADTLSNYSTTDRWDCFKQCATVEACVGVQMLARIKTCRLITMIRNAYEAIECSYYIKEVATVVIADRWLNKLEQYLQNSVYTTQGACPYGFDTLPGICVLLVTKETCNEYATFLEATYDDLIGCYIPILRENGTTLYSYEY</sequence>
<organism evidence="2 3">
    <name type="scientific">Panagrellus redivivus</name>
    <name type="common">Microworm</name>
    <dbReference type="NCBI Taxonomy" id="6233"/>
    <lineage>
        <taxon>Eukaryota</taxon>
        <taxon>Metazoa</taxon>
        <taxon>Ecdysozoa</taxon>
        <taxon>Nematoda</taxon>
        <taxon>Chromadorea</taxon>
        <taxon>Rhabditida</taxon>
        <taxon>Tylenchina</taxon>
        <taxon>Panagrolaimomorpha</taxon>
        <taxon>Panagrolaimoidea</taxon>
        <taxon>Panagrolaimidae</taxon>
        <taxon>Panagrellus</taxon>
    </lineage>
</organism>
<feature type="signal peptide" evidence="1">
    <location>
        <begin position="1"/>
        <end position="19"/>
    </location>
</feature>
<keyword evidence="1" id="KW-0732">Signal</keyword>
<dbReference type="WBParaSite" id="Pan_g12877.t1">
    <property type="protein sequence ID" value="Pan_g12877.t1"/>
    <property type="gene ID" value="Pan_g12877"/>
</dbReference>
<reference evidence="2" key="1">
    <citation type="journal article" date="2013" name="Genetics">
        <title>The draft genome and transcriptome of Panagrellus redivivus are shaped by the harsh demands of a free-living lifestyle.</title>
        <authorList>
            <person name="Srinivasan J."/>
            <person name="Dillman A.R."/>
            <person name="Macchietto M.G."/>
            <person name="Heikkinen L."/>
            <person name="Lakso M."/>
            <person name="Fracchia K.M."/>
            <person name="Antoshechkin I."/>
            <person name="Mortazavi A."/>
            <person name="Wong G."/>
            <person name="Sternberg P.W."/>
        </authorList>
    </citation>
    <scope>NUCLEOTIDE SEQUENCE [LARGE SCALE GENOMIC DNA]</scope>
    <source>
        <strain evidence="2">MT8872</strain>
    </source>
</reference>
<dbReference type="Proteomes" id="UP000492821">
    <property type="component" value="Unassembled WGS sequence"/>
</dbReference>
<proteinExistence type="predicted"/>
<dbReference type="AlphaFoldDB" id="A0A7E4ZRJ6"/>